<dbReference type="InterPro" id="IPR008274">
    <property type="entry name" value="AldOxase/xan_DH_MoCoBD1"/>
</dbReference>
<dbReference type="InterPro" id="IPR037165">
    <property type="entry name" value="AldOxase/xan_DH_Mopterin-bd_sf"/>
</dbReference>
<accession>A0A6J7R0J2</accession>
<dbReference type="GO" id="GO:0005506">
    <property type="term" value="F:iron ion binding"/>
    <property type="evidence" value="ECO:0007669"/>
    <property type="project" value="InterPro"/>
</dbReference>
<dbReference type="SUPFAM" id="SSF54665">
    <property type="entry name" value="CO dehydrogenase molybdoprotein N-domain-like"/>
    <property type="match status" value="1"/>
</dbReference>
<proteinExistence type="predicted"/>
<protein>
    <submittedName>
        <fullName evidence="2">Unannotated protein</fullName>
    </submittedName>
</protein>
<evidence type="ECO:0000259" key="1">
    <source>
        <dbReference type="SMART" id="SM01008"/>
    </source>
</evidence>
<evidence type="ECO:0000313" key="2">
    <source>
        <dbReference type="EMBL" id="CAB5022641.1"/>
    </source>
</evidence>
<dbReference type="InterPro" id="IPR036856">
    <property type="entry name" value="Ald_Oxase/Xan_DH_a/b_sf"/>
</dbReference>
<dbReference type="PANTHER" id="PTHR11908:SF157">
    <property type="entry name" value="XANTHINE DEHYDROGENASE SUBUNIT D-RELATED"/>
    <property type="match status" value="1"/>
</dbReference>
<feature type="domain" description="Aldehyde oxidase/xanthine dehydrogenase a/b hammerhead" evidence="1">
    <location>
        <begin position="27"/>
        <end position="133"/>
    </location>
</feature>
<dbReference type="Pfam" id="PF20256">
    <property type="entry name" value="MoCoBD_2"/>
    <property type="match status" value="1"/>
</dbReference>
<dbReference type="SUPFAM" id="SSF56003">
    <property type="entry name" value="Molybdenum cofactor-binding domain"/>
    <property type="match status" value="1"/>
</dbReference>
<dbReference type="InterPro" id="IPR016208">
    <property type="entry name" value="Ald_Oxase/xanthine_DH-like"/>
</dbReference>
<dbReference type="InterPro" id="IPR017609">
    <property type="entry name" value="Xanthine_dehydrogenase_dsu"/>
</dbReference>
<dbReference type="AlphaFoldDB" id="A0A6J7R0J2"/>
<dbReference type="InterPro" id="IPR000674">
    <property type="entry name" value="Ald_Oxase/Xan_DH_a/b"/>
</dbReference>
<dbReference type="InterPro" id="IPR046867">
    <property type="entry name" value="AldOxase/xan_DH_MoCoBD2"/>
</dbReference>
<dbReference type="Gene3D" id="3.90.1170.50">
    <property type="entry name" value="Aldehyde oxidase/xanthine dehydrogenase, a/b hammerhead"/>
    <property type="match status" value="1"/>
</dbReference>
<dbReference type="Pfam" id="PF01315">
    <property type="entry name" value="Ald_Xan_dh_C"/>
    <property type="match status" value="1"/>
</dbReference>
<dbReference type="EMBL" id="CAFBPN010000048">
    <property type="protein sequence ID" value="CAB5022641.1"/>
    <property type="molecule type" value="Genomic_DNA"/>
</dbReference>
<reference evidence="2" key="1">
    <citation type="submission" date="2020-05" db="EMBL/GenBank/DDBJ databases">
        <authorList>
            <person name="Chiriac C."/>
            <person name="Salcher M."/>
            <person name="Ghai R."/>
            <person name="Kavagutti S V."/>
        </authorList>
    </citation>
    <scope>NUCLEOTIDE SEQUENCE</scope>
</reference>
<dbReference type="NCBIfam" id="TIGR03196">
    <property type="entry name" value="pucD"/>
    <property type="match status" value="1"/>
</dbReference>
<dbReference type="Gene3D" id="3.30.365.10">
    <property type="entry name" value="Aldehyde oxidase/xanthine dehydrogenase, molybdopterin binding domain"/>
    <property type="match status" value="4"/>
</dbReference>
<name>A0A6J7R0J2_9ZZZZ</name>
<dbReference type="SMART" id="SM01008">
    <property type="entry name" value="Ald_Xan_dh_C"/>
    <property type="match status" value="1"/>
</dbReference>
<sequence length="755" mass="80559">MSTRTTNKQRDVLGVSALRPDGIAKTQGTFSFSSDYTADNMLWGATLRSPHPYARIISIDISEAIKIAGVETVLLASDVPGKATYGLISSDQPVFASEFVRYMGESIAAVAADHPETCRRALDAIVVHYEVLTPLTSIEDALNPNTPSIHPDGNVFRHQHILHGDASATGDLVVEGEYEIGMQDQAFLGLEAALAYPDSDGKGVELVVATQWLHEDQKQIADCLGMPKEKVRLQLGGVGGAFGAREDISLQVHTCLLALRTKRPVKMQYTREESFFGHVHRHPGVIALKHHVTSEGRIVKIEGTMKLDGGAYASTSSAVLINGVTHIQGPYKCANAVFDGYAVRTNNPPCGAMRGFGVVQACFAHEGQMDKIAKAVGKSPVEVRLLNAMEKGDTLITGQPVESVAPVARCIRETDALPLPAPLSQSTETMGLPGGSGRTSELHNIKRGIGWGVSIKNLMYSEGFDDSAEARCTLADGVATLKFATAEVGQGFVILAQQIARTILGVDVVVLDRIDTEIGSAGSTSASRQTWMSGGAVDGACRLVRERLFEHVAHTHGLDPLQLVIEDTDIVDTMGPLRISVSEASKGLKIAQTFLHQHRKTEELDENGQGNCHVAFAFVAHRAVVDVDVELGLVKVVQIATAQDVGRSLNPLALLGQIEGGIAQGLGLAVMEEIIVQNGIVKNPSFTDYLLPTALDAPDVLFIPIEEPDPQAPLGAKGVGEPPCISVTPAIVAAIRDATGVDLKRTPVRPQDICL</sequence>
<gene>
    <name evidence="2" type="ORF">UFOPK4098_00950</name>
</gene>
<dbReference type="PANTHER" id="PTHR11908">
    <property type="entry name" value="XANTHINE DEHYDROGENASE"/>
    <property type="match status" value="1"/>
</dbReference>
<dbReference type="GO" id="GO:0016491">
    <property type="term" value="F:oxidoreductase activity"/>
    <property type="evidence" value="ECO:0007669"/>
    <property type="project" value="InterPro"/>
</dbReference>
<dbReference type="Pfam" id="PF02738">
    <property type="entry name" value="MoCoBD_1"/>
    <property type="match status" value="1"/>
</dbReference>
<organism evidence="2">
    <name type="scientific">freshwater metagenome</name>
    <dbReference type="NCBI Taxonomy" id="449393"/>
    <lineage>
        <taxon>unclassified sequences</taxon>
        <taxon>metagenomes</taxon>
        <taxon>ecological metagenomes</taxon>
    </lineage>
</organism>